<dbReference type="Proteomes" id="UP000708208">
    <property type="component" value="Unassembled WGS sequence"/>
</dbReference>
<evidence type="ECO:0000313" key="3">
    <source>
        <dbReference type="Proteomes" id="UP000708208"/>
    </source>
</evidence>
<evidence type="ECO:0000256" key="1">
    <source>
        <dbReference type="SAM" id="SignalP"/>
    </source>
</evidence>
<keyword evidence="1" id="KW-0732">Signal</keyword>
<protein>
    <recommendedName>
        <fullName evidence="4">Cytochrome P450</fullName>
    </recommendedName>
</protein>
<keyword evidence="3" id="KW-1185">Reference proteome</keyword>
<evidence type="ECO:0000313" key="2">
    <source>
        <dbReference type="EMBL" id="CAG7826881.1"/>
    </source>
</evidence>
<feature type="non-terminal residue" evidence="2">
    <location>
        <position position="1"/>
    </location>
</feature>
<feature type="signal peptide" evidence="1">
    <location>
        <begin position="1"/>
        <end position="21"/>
    </location>
</feature>
<gene>
    <name evidence="2" type="ORF">AFUS01_LOCUS36913</name>
</gene>
<reference evidence="2" key="1">
    <citation type="submission" date="2021-06" db="EMBL/GenBank/DDBJ databases">
        <authorList>
            <person name="Hodson N. C."/>
            <person name="Mongue J. A."/>
            <person name="Jaron S. K."/>
        </authorList>
    </citation>
    <scope>NUCLEOTIDE SEQUENCE</scope>
</reference>
<comment type="caution">
    <text evidence="2">The sequence shown here is derived from an EMBL/GenBank/DDBJ whole genome shotgun (WGS) entry which is preliminary data.</text>
</comment>
<dbReference type="AlphaFoldDB" id="A0A8J2L5Y6"/>
<dbReference type="EMBL" id="CAJVCH010541479">
    <property type="protein sequence ID" value="CAG7826881.1"/>
    <property type="molecule type" value="Genomic_DNA"/>
</dbReference>
<proteinExistence type="predicted"/>
<evidence type="ECO:0008006" key="4">
    <source>
        <dbReference type="Google" id="ProtNLM"/>
    </source>
</evidence>
<name>A0A8J2L5Y6_9HEXA</name>
<sequence>MTIIIAAAFIFLLKRIFISRSKNSPPELPLSLAWRIAATAVRGNFQEVLEGHKEIQRNFGNIVGIPLIRYFVKPSVWIFDYKLIKEAFKSSACFGRPYHGFNFYYYD</sequence>
<organism evidence="2 3">
    <name type="scientific">Allacma fusca</name>
    <dbReference type="NCBI Taxonomy" id="39272"/>
    <lineage>
        <taxon>Eukaryota</taxon>
        <taxon>Metazoa</taxon>
        <taxon>Ecdysozoa</taxon>
        <taxon>Arthropoda</taxon>
        <taxon>Hexapoda</taxon>
        <taxon>Collembola</taxon>
        <taxon>Symphypleona</taxon>
        <taxon>Sminthuridae</taxon>
        <taxon>Allacma</taxon>
    </lineage>
</organism>
<feature type="chain" id="PRO_5035257636" description="Cytochrome P450" evidence="1">
    <location>
        <begin position="22"/>
        <end position="107"/>
    </location>
</feature>
<accession>A0A8J2L5Y6</accession>